<evidence type="ECO:0000313" key="2">
    <source>
        <dbReference type="EMBL" id="MEH2559099.1"/>
    </source>
</evidence>
<dbReference type="PANTHER" id="PTHR42686">
    <property type="entry name" value="GH17980P-RELATED"/>
    <property type="match status" value="1"/>
</dbReference>
<accession>A0ABU8BKL2</accession>
<dbReference type="InterPro" id="IPR036812">
    <property type="entry name" value="NAD(P)_OxRdtase_dom_sf"/>
</dbReference>
<keyword evidence="3" id="KW-1185">Reference proteome</keyword>
<name>A0ABU8BKL2_9BRAD</name>
<dbReference type="Pfam" id="PF00248">
    <property type="entry name" value="Aldo_ket_red"/>
    <property type="match status" value="1"/>
</dbReference>
<dbReference type="InterPro" id="IPR020471">
    <property type="entry name" value="AKR"/>
</dbReference>
<dbReference type="InterPro" id="IPR023210">
    <property type="entry name" value="NADP_OxRdtase_dom"/>
</dbReference>
<evidence type="ECO:0000259" key="1">
    <source>
        <dbReference type="Pfam" id="PF00248"/>
    </source>
</evidence>
<protein>
    <submittedName>
        <fullName evidence="2">D-threo-aldose 1-dehydrogenase</fullName>
        <ecNumber evidence="2">1.1.1.122</ecNumber>
    </submittedName>
</protein>
<dbReference type="Proteomes" id="UP001364224">
    <property type="component" value="Unassembled WGS sequence"/>
</dbReference>
<reference evidence="2 3" key="1">
    <citation type="submission" date="2024-02" db="EMBL/GenBank/DDBJ databases">
        <title>Adaptive strategies in a cosmopolitan and abundant soil bacterium.</title>
        <authorList>
            <person name="Carini P."/>
        </authorList>
    </citation>
    <scope>NUCLEOTIDE SEQUENCE [LARGE SCALE GENOMIC DNA]</scope>
    <source>
        <strain evidence="2 3">AZCC 1608</strain>
    </source>
</reference>
<dbReference type="Gene3D" id="3.20.20.100">
    <property type="entry name" value="NADP-dependent oxidoreductase domain"/>
    <property type="match status" value="1"/>
</dbReference>
<comment type="caution">
    <text evidence="2">The sequence shown here is derived from an EMBL/GenBank/DDBJ whole genome shotgun (WGS) entry which is preliminary data.</text>
</comment>
<sequence>MTVTPATTGNTCLPIRPLGRTGLNVSAIGFGAAPIGDLYACLDESEAIGAAATAIDSGITLFDAAPLYGHGLAEHRCGTALRSHPRGGFVLSTKVGRWMDPSKGKGDRSGYVGGLPHAAVIDYSYDGTMRSFEQSLLRLGLDRIDILLIHDVDVWTHGAAAIERRFKEAMDGAYRALDQLRSAKVISAIGVGVNEAEMCERFAEAGDFDVMLLAGRYSLLEQPALQSFLPTAERKGLGVLLGGVFNSGILATGARPGAHYNYAVAPPAIMARVERIEAVCHAHGTKLADAALQFPLAHPAVSSIVLGATSAQEVRRNIASLSRKIPSGLWSDLKAEGLLEPHVPVPVSP</sequence>
<dbReference type="EC" id="1.1.1.122" evidence="2"/>
<keyword evidence="2" id="KW-0560">Oxidoreductase</keyword>
<dbReference type="EMBL" id="JAZHRV010000001">
    <property type="protein sequence ID" value="MEH2559099.1"/>
    <property type="molecule type" value="Genomic_DNA"/>
</dbReference>
<dbReference type="PANTHER" id="PTHR42686:SF1">
    <property type="entry name" value="GH17980P-RELATED"/>
    <property type="match status" value="1"/>
</dbReference>
<gene>
    <name evidence="2" type="ORF">V1286_006628</name>
</gene>
<proteinExistence type="predicted"/>
<evidence type="ECO:0000313" key="3">
    <source>
        <dbReference type="Proteomes" id="UP001364224"/>
    </source>
</evidence>
<dbReference type="SUPFAM" id="SSF51430">
    <property type="entry name" value="NAD(P)-linked oxidoreductase"/>
    <property type="match status" value="1"/>
</dbReference>
<dbReference type="GO" id="GO:0047834">
    <property type="term" value="F:D-threo-aldose 1-dehydrogenase activity"/>
    <property type="evidence" value="ECO:0007669"/>
    <property type="project" value="UniProtKB-EC"/>
</dbReference>
<feature type="domain" description="NADP-dependent oxidoreductase" evidence="1">
    <location>
        <begin position="27"/>
        <end position="328"/>
    </location>
</feature>
<organism evidence="2 3">
    <name type="scientific">Bradyrhizobium algeriense</name>
    <dbReference type="NCBI Taxonomy" id="634784"/>
    <lineage>
        <taxon>Bacteria</taxon>
        <taxon>Pseudomonadati</taxon>
        <taxon>Pseudomonadota</taxon>
        <taxon>Alphaproteobacteria</taxon>
        <taxon>Hyphomicrobiales</taxon>
        <taxon>Nitrobacteraceae</taxon>
        <taxon>Bradyrhizobium</taxon>
    </lineage>
</organism>